<dbReference type="Gene3D" id="3.40.50.620">
    <property type="entry name" value="HUPs"/>
    <property type="match status" value="1"/>
</dbReference>
<dbReference type="Pfam" id="PF00875">
    <property type="entry name" value="DNA_photolyase"/>
    <property type="match status" value="1"/>
</dbReference>
<evidence type="ECO:0000256" key="1">
    <source>
        <dbReference type="ARBA" id="ARBA00005862"/>
    </source>
</evidence>
<dbReference type="RefSeq" id="WP_379020207.1">
    <property type="nucleotide sequence ID" value="NZ_JBHRTA010000009.1"/>
</dbReference>
<organism evidence="8 9">
    <name type="scientific">Parapedobacter deserti</name>
    <dbReference type="NCBI Taxonomy" id="1912957"/>
    <lineage>
        <taxon>Bacteria</taxon>
        <taxon>Pseudomonadati</taxon>
        <taxon>Bacteroidota</taxon>
        <taxon>Sphingobacteriia</taxon>
        <taxon>Sphingobacteriales</taxon>
        <taxon>Sphingobacteriaceae</taxon>
        <taxon>Parapedobacter</taxon>
    </lineage>
</organism>
<proteinExistence type="inferred from homology"/>
<dbReference type="PRINTS" id="PR00147">
    <property type="entry name" value="DNAPHOTLYASE"/>
</dbReference>
<comment type="function">
    <text evidence="6">May have a photoreceptor function.</text>
</comment>
<evidence type="ECO:0000256" key="4">
    <source>
        <dbReference type="ARBA" id="ARBA00022827"/>
    </source>
</evidence>
<dbReference type="SUPFAM" id="SSF48173">
    <property type="entry name" value="Cryptochrome/photolyase FAD-binding domain"/>
    <property type="match status" value="1"/>
</dbReference>
<feature type="domain" description="Photolyase/cryptochrome alpha/beta" evidence="7">
    <location>
        <begin position="4"/>
        <end position="138"/>
    </location>
</feature>
<dbReference type="InterPro" id="IPR036134">
    <property type="entry name" value="Crypto/Photolyase_FAD-like_sf"/>
</dbReference>
<comment type="cofactor">
    <cofactor evidence="6">
        <name>FAD</name>
        <dbReference type="ChEBI" id="CHEBI:57692"/>
    </cofactor>
    <text evidence="6">Binds 1 FAD per subunit.</text>
</comment>
<dbReference type="InterPro" id="IPR014729">
    <property type="entry name" value="Rossmann-like_a/b/a_fold"/>
</dbReference>
<dbReference type="PANTHER" id="PTHR11455:SF22">
    <property type="entry name" value="CRYPTOCHROME DASH"/>
    <property type="match status" value="1"/>
</dbReference>
<evidence type="ECO:0000256" key="5">
    <source>
        <dbReference type="ARBA" id="ARBA00022991"/>
    </source>
</evidence>
<dbReference type="Proteomes" id="UP001595526">
    <property type="component" value="Unassembled WGS sequence"/>
</dbReference>
<sequence>MDKRTILVWFRNDLRIHDNEVLLRAVERSHQVVPVYCFDPRYFCDTKYGTKKTGVLRAAFLRENVTELQHSLRQLGGDLVIAHGYPEVVLPQLAEKYQADEVYHHREVAYEETRISALVEEALWKMQINLRHFIGHTLYHKEDLPFPIRDIPDAFALFKKKTERESAIRPQLGSPDTIKTPAELDAGFLPTLSELGFDKTEVELASTLQFIGGESVALKRMQAFLYGQALTPDYSGLSPYIAVGALSPNTLYHAAKEAEKTTFDKKRVEHIIVKLMWRDYYRFMFKKHGNRFFQRGGLTNSPQPVSQDEEKNFNRWKAGKTGIAIIDQSMQQLHETGHIPHHERQITGTYLIHELKVSWLKGAAWFEEKLLDYTPANNYGNWAHLAGVGSSMKDNKQVDIKKLTTQFYPRETAAFE</sequence>
<dbReference type="InterPro" id="IPR014133">
    <property type="entry name" value="Cry_DASH"/>
</dbReference>
<name>A0ABV7JIQ2_9SPHI</name>
<dbReference type="InterPro" id="IPR006050">
    <property type="entry name" value="DNA_photolyase_N"/>
</dbReference>
<comment type="caution">
    <text evidence="8">The sequence shown here is derived from an EMBL/GenBank/DDBJ whole genome shotgun (WGS) entry which is preliminary data.</text>
</comment>
<dbReference type="SUPFAM" id="SSF52425">
    <property type="entry name" value="Cryptochrome/photolyase, N-terminal domain"/>
    <property type="match status" value="1"/>
</dbReference>
<comment type="cofactor">
    <cofactor evidence="6">
        <name>(6R)-5,10-methylene-5,6,7,8-tetrahydrofolate</name>
        <dbReference type="ChEBI" id="CHEBI:15636"/>
    </cofactor>
    <text evidence="6">Binds 1 5,10-methenyltetrahydrofolate (MTHF) per subunit.</text>
</comment>
<dbReference type="Gene3D" id="1.10.579.10">
    <property type="entry name" value="DNA Cyclobutane Dipyrimidine Photolyase, subunit A, domain 3"/>
    <property type="match status" value="1"/>
</dbReference>
<keyword evidence="9" id="KW-1185">Reference proteome</keyword>
<protein>
    <recommendedName>
        <fullName evidence="2 6">Cryptochrome DASH</fullName>
    </recommendedName>
</protein>
<keyword evidence="3 6" id="KW-0285">Flavoprotein</keyword>
<comment type="similarity">
    <text evidence="1 6">Belongs to the DNA photolyase class-1 family.</text>
</comment>
<dbReference type="PROSITE" id="PS51645">
    <property type="entry name" value="PHR_CRY_ALPHA_BETA"/>
    <property type="match status" value="1"/>
</dbReference>
<dbReference type="NCBIfam" id="TIGR02765">
    <property type="entry name" value="crypto_DASH"/>
    <property type="match status" value="1"/>
</dbReference>
<dbReference type="EMBL" id="JBHRTA010000009">
    <property type="protein sequence ID" value="MFC3196972.1"/>
    <property type="molecule type" value="Genomic_DNA"/>
</dbReference>
<dbReference type="PANTHER" id="PTHR11455">
    <property type="entry name" value="CRYPTOCHROME"/>
    <property type="match status" value="1"/>
</dbReference>
<dbReference type="InterPro" id="IPR005101">
    <property type="entry name" value="Cryptochr/Photolyase_FAD-bd"/>
</dbReference>
<reference evidence="9" key="1">
    <citation type="journal article" date="2019" name="Int. J. Syst. Evol. Microbiol.">
        <title>The Global Catalogue of Microorganisms (GCM) 10K type strain sequencing project: providing services to taxonomists for standard genome sequencing and annotation.</title>
        <authorList>
            <consortium name="The Broad Institute Genomics Platform"/>
            <consortium name="The Broad Institute Genome Sequencing Center for Infectious Disease"/>
            <person name="Wu L."/>
            <person name="Ma J."/>
        </authorList>
    </citation>
    <scope>NUCLEOTIDE SEQUENCE [LARGE SCALE GENOMIC DNA]</scope>
    <source>
        <strain evidence="9">KCTC 52416</strain>
    </source>
</reference>
<dbReference type="InterPro" id="IPR036155">
    <property type="entry name" value="Crypto/Photolyase_N_sf"/>
</dbReference>
<keyword evidence="4 6" id="KW-0274">FAD</keyword>
<accession>A0ABV7JIQ2</accession>
<evidence type="ECO:0000256" key="2">
    <source>
        <dbReference type="ARBA" id="ARBA00017881"/>
    </source>
</evidence>
<dbReference type="Pfam" id="PF03441">
    <property type="entry name" value="FAD_binding_7"/>
    <property type="match status" value="1"/>
</dbReference>
<evidence type="ECO:0000259" key="7">
    <source>
        <dbReference type="PROSITE" id="PS51645"/>
    </source>
</evidence>
<dbReference type="InterPro" id="IPR002081">
    <property type="entry name" value="Cryptochrome/DNA_photolyase_1"/>
</dbReference>
<evidence type="ECO:0000256" key="3">
    <source>
        <dbReference type="ARBA" id="ARBA00022630"/>
    </source>
</evidence>
<gene>
    <name evidence="8" type="ORF">ACFOET_05025</name>
</gene>
<dbReference type="Gene3D" id="1.25.40.80">
    <property type="match status" value="1"/>
</dbReference>
<keyword evidence="5 6" id="KW-0157">Chromophore</keyword>
<evidence type="ECO:0000313" key="8">
    <source>
        <dbReference type="EMBL" id="MFC3196972.1"/>
    </source>
</evidence>
<evidence type="ECO:0000256" key="6">
    <source>
        <dbReference type="RuleBase" id="RU367151"/>
    </source>
</evidence>
<evidence type="ECO:0000313" key="9">
    <source>
        <dbReference type="Proteomes" id="UP001595526"/>
    </source>
</evidence>